<dbReference type="SUPFAM" id="SSF51556">
    <property type="entry name" value="Metallo-dependent hydrolases"/>
    <property type="match status" value="1"/>
</dbReference>
<dbReference type="GO" id="GO:0016787">
    <property type="term" value="F:hydrolase activity"/>
    <property type="evidence" value="ECO:0007669"/>
    <property type="project" value="UniProtKB-KW"/>
</dbReference>
<dbReference type="Proteomes" id="UP001589776">
    <property type="component" value="Unassembled WGS sequence"/>
</dbReference>
<dbReference type="PIRSF" id="PIRSF005902">
    <property type="entry name" value="DNase_TatD"/>
    <property type="match status" value="1"/>
</dbReference>
<evidence type="ECO:0000313" key="5">
    <source>
        <dbReference type="Proteomes" id="UP001589776"/>
    </source>
</evidence>
<proteinExistence type="inferred from homology"/>
<accession>A0ABV6DVI9</accession>
<protein>
    <submittedName>
        <fullName evidence="4">TatD family hydrolase</fullName>
    </submittedName>
</protein>
<dbReference type="InterPro" id="IPR001130">
    <property type="entry name" value="TatD-like"/>
</dbReference>
<comment type="caution">
    <text evidence="4">The sequence shown here is derived from an EMBL/GenBank/DDBJ whole genome shotgun (WGS) entry which is preliminary data.</text>
</comment>
<keyword evidence="2" id="KW-0479">Metal-binding</keyword>
<dbReference type="CDD" id="cd01310">
    <property type="entry name" value="TatD_DNAse"/>
    <property type="match status" value="1"/>
</dbReference>
<comment type="similarity">
    <text evidence="1">Belongs to the metallo-dependent hydrolases superfamily. TatD-type hydrolase family.</text>
</comment>
<evidence type="ECO:0000313" key="4">
    <source>
        <dbReference type="EMBL" id="MFC0216659.1"/>
    </source>
</evidence>
<dbReference type="InterPro" id="IPR032466">
    <property type="entry name" value="Metal_Hydrolase"/>
</dbReference>
<dbReference type="PANTHER" id="PTHR46317:SF1">
    <property type="entry name" value="HYDROLASE, TATD FAMILY"/>
    <property type="match status" value="1"/>
</dbReference>
<dbReference type="PANTHER" id="PTHR46317">
    <property type="entry name" value="HYDROLASE OF PHP SUPERFAMILY-RELATED PROTEIN"/>
    <property type="match status" value="1"/>
</dbReference>
<name>A0ABV6DVI9_9BACL</name>
<dbReference type="Pfam" id="PF01026">
    <property type="entry name" value="TatD_DNase"/>
    <property type="match status" value="1"/>
</dbReference>
<keyword evidence="5" id="KW-1185">Reference proteome</keyword>
<dbReference type="EMBL" id="JBHLWN010000124">
    <property type="protein sequence ID" value="MFC0216659.1"/>
    <property type="molecule type" value="Genomic_DNA"/>
</dbReference>
<keyword evidence="3 4" id="KW-0378">Hydrolase</keyword>
<dbReference type="Gene3D" id="3.20.20.140">
    <property type="entry name" value="Metal-dependent hydrolases"/>
    <property type="match status" value="1"/>
</dbReference>
<gene>
    <name evidence="4" type="ORF">ACFFK0_30120</name>
</gene>
<sequence length="268" mass="31111">MAERLLMIDTHIHLDIYDPHQREELLQECFEHKEVTNVIAVSMHMASCLVNKRLAASNPQFIRPAYGYHPEQTPLQEKELQELLVWIRRHADEAVAIGEVGLPYYSRQEAADRGEPFDQEPYIAMLQRFVALADELDKPIVLHAVYEDADIACRLLANYPRVRAHFHWFKGSMETVRLMAQRGYMISVTPDVLYEEEIRELVRLYPLELIMTETDGPWPFEGPFQGKPTRPHMMRESIAVIAGLKGLSVEETAQRLYDNASRFYRLNS</sequence>
<evidence type="ECO:0000256" key="1">
    <source>
        <dbReference type="ARBA" id="ARBA00009275"/>
    </source>
</evidence>
<evidence type="ECO:0000256" key="2">
    <source>
        <dbReference type="ARBA" id="ARBA00022723"/>
    </source>
</evidence>
<dbReference type="InterPro" id="IPR018228">
    <property type="entry name" value="DNase_TatD-rel_CS"/>
</dbReference>
<evidence type="ECO:0000256" key="3">
    <source>
        <dbReference type="ARBA" id="ARBA00022801"/>
    </source>
</evidence>
<dbReference type="PROSITE" id="PS01137">
    <property type="entry name" value="TATD_1"/>
    <property type="match status" value="1"/>
</dbReference>
<reference evidence="4 5" key="1">
    <citation type="submission" date="2024-09" db="EMBL/GenBank/DDBJ databases">
        <authorList>
            <person name="Sun Q."/>
            <person name="Mori K."/>
        </authorList>
    </citation>
    <scope>NUCLEOTIDE SEQUENCE [LARGE SCALE GENOMIC DNA]</scope>
    <source>
        <strain evidence="4 5">CCM 7759</strain>
    </source>
</reference>
<dbReference type="RefSeq" id="WP_377475058.1">
    <property type="nucleotide sequence ID" value="NZ_JBHLWN010000124.1"/>
</dbReference>
<organism evidence="4 5">
    <name type="scientific">Paenibacillus chartarius</name>
    <dbReference type="NCBI Taxonomy" id="747481"/>
    <lineage>
        <taxon>Bacteria</taxon>
        <taxon>Bacillati</taxon>
        <taxon>Bacillota</taxon>
        <taxon>Bacilli</taxon>
        <taxon>Bacillales</taxon>
        <taxon>Paenibacillaceae</taxon>
        <taxon>Paenibacillus</taxon>
    </lineage>
</organism>